<feature type="transmembrane region" description="Helical" evidence="1">
    <location>
        <begin position="6"/>
        <end position="24"/>
    </location>
</feature>
<keyword evidence="1" id="KW-0472">Membrane</keyword>
<dbReference type="EMBL" id="JAXCLA010000004">
    <property type="protein sequence ID" value="MDY0745358.1"/>
    <property type="molecule type" value="Genomic_DNA"/>
</dbReference>
<sequence length="97" mass="10466">MLVFNLLIWLAVGALMGWLVSRLARVRRRSTMLLNFGVGVLGAVLAGLWIAPLVALPEDALRALPSLDAMAVTSLGAAAVLIVVNAIPVLFRRRHLR</sequence>
<keyword evidence="1" id="KW-1133">Transmembrane helix</keyword>
<organism evidence="2 3">
    <name type="scientific">Roseateles agri</name>
    <dbReference type="NCBI Taxonomy" id="3098619"/>
    <lineage>
        <taxon>Bacteria</taxon>
        <taxon>Pseudomonadati</taxon>
        <taxon>Pseudomonadota</taxon>
        <taxon>Betaproteobacteria</taxon>
        <taxon>Burkholderiales</taxon>
        <taxon>Sphaerotilaceae</taxon>
        <taxon>Roseateles</taxon>
    </lineage>
</organism>
<feature type="transmembrane region" description="Helical" evidence="1">
    <location>
        <begin position="36"/>
        <end position="57"/>
    </location>
</feature>
<comment type="caution">
    <text evidence="2">The sequence shown here is derived from an EMBL/GenBank/DDBJ whole genome shotgun (WGS) entry which is preliminary data.</text>
</comment>
<accession>A0ABU5DGE5</accession>
<keyword evidence="1" id="KW-0812">Transmembrane</keyword>
<evidence type="ECO:0000313" key="2">
    <source>
        <dbReference type="EMBL" id="MDY0745358.1"/>
    </source>
</evidence>
<evidence type="ECO:0000313" key="3">
    <source>
        <dbReference type="Proteomes" id="UP001285263"/>
    </source>
</evidence>
<name>A0ABU5DGE5_9BURK</name>
<proteinExistence type="predicted"/>
<keyword evidence="3" id="KW-1185">Reference proteome</keyword>
<dbReference type="Proteomes" id="UP001285263">
    <property type="component" value="Unassembled WGS sequence"/>
</dbReference>
<protein>
    <recommendedName>
        <fullName evidence="4">GlsB/YeaQ/YmgE family stress response membrane protein</fullName>
    </recommendedName>
</protein>
<dbReference type="RefSeq" id="WP_320423267.1">
    <property type="nucleotide sequence ID" value="NZ_JAXCLA010000004.1"/>
</dbReference>
<feature type="transmembrane region" description="Helical" evidence="1">
    <location>
        <begin position="69"/>
        <end position="91"/>
    </location>
</feature>
<reference evidence="2 3" key="1">
    <citation type="submission" date="2023-11" db="EMBL/GenBank/DDBJ databases">
        <title>Paucibacter sp. nov., isolated from fresh soil in Korea.</title>
        <authorList>
            <person name="Le N.T.T."/>
        </authorList>
    </citation>
    <scope>NUCLEOTIDE SEQUENCE [LARGE SCALE GENOMIC DNA]</scope>
    <source>
        <strain evidence="2 3">R3-3</strain>
    </source>
</reference>
<evidence type="ECO:0000256" key="1">
    <source>
        <dbReference type="SAM" id="Phobius"/>
    </source>
</evidence>
<evidence type="ECO:0008006" key="4">
    <source>
        <dbReference type="Google" id="ProtNLM"/>
    </source>
</evidence>
<gene>
    <name evidence="2" type="ORF">SNE35_12625</name>
</gene>